<evidence type="ECO:0000313" key="2">
    <source>
        <dbReference type="EMBL" id="MEL4454871.1"/>
    </source>
</evidence>
<name>A0ABU9L0I5_9FLAO</name>
<dbReference type="SUPFAM" id="SSF46785">
    <property type="entry name" value="Winged helix' DNA-binding domain"/>
    <property type="match status" value="1"/>
</dbReference>
<gene>
    <name evidence="2" type="ORF">AABB81_03125</name>
</gene>
<protein>
    <submittedName>
        <fullName evidence="2">Helix-turn-helix transcriptional regulator</fullName>
    </submittedName>
</protein>
<sequence length="178" mass="20734">MKKDIKPTLLDFAILGLIYDQPLSGYGIRKVFEETAMGNYSNSPGTIYPAIKRLEKFELAKKILQPDTGKTRIQITQKGLLRLKEWLIKPIEKKEVEKKIDELLLRFAFMENLINKEQKIIFLRSFHDLLETYIQDLQTFYGKESNKMPLHGRLAFEHGIESNKTTLKWCKNTISALT</sequence>
<dbReference type="Proteomes" id="UP001474120">
    <property type="component" value="Unassembled WGS sequence"/>
</dbReference>
<dbReference type="RefSeq" id="WP_342158560.1">
    <property type="nucleotide sequence ID" value="NZ_JBCDNA010000001.1"/>
</dbReference>
<evidence type="ECO:0000313" key="3">
    <source>
        <dbReference type="Proteomes" id="UP001474120"/>
    </source>
</evidence>
<dbReference type="InterPro" id="IPR005149">
    <property type="entry name" value="Tscrpt_reg_PadR_N"/>
</dbReference>
<dbReference type="Pfam" id="PF03551">
    <property type="entry name" value="PadR"/>
    <property type="match status" value="1"/>
</dbReference>
<organism evidence="2 3">
    <name type="scientific">Lutimonas vermicola</name>
    <dbReference type="NCBI Taxonomy" id="414288"/>
    <lineage>
        <taxon>Bacteria</taxon>
        <taxon>Pseudomonadati</taxon>
        <taxon>Bacteroidota</taxon>
        <taxon>Flavobacteriia</taxon>
        <taxon>Flavobacteriales</taxon>
        <taxon>Flavobacteriaceae</taxon>
        <taxon>Lutimonas</taxon>
    </lineage>
</organism>
<dbReference type="PANTHER" id="PTHR43252:SF6">
    <property type="entry name" value="NEGATIVE TRANSCRIPTION REGULATOR PADR"/>
    <property type="match status" value="1"/>
</dbReference>
<evidence type="ECO:0000259" key="1">
    <source>
        <dbReference type="Pfam" id="PF03551"/>
    </source>
</evidence>
<dbReference type="InterPro" id="IPR036388">
    <property type="entry name" value="WH-like_DNA-bd_sf"/>
</dbReference>
<accession>A0ABU9L0I5</accession>
<dbReference type="InterPro" id="IPR036390">
    <property type="entry name" value="WH_DNA-bd_sf"/>
</dbReference>
<dbReference type="EMBL" id="JBCDNA010000001">
    <property type="protein sequence ID" value="MEL4454871.1"/>
    <property type="molecule type" value="Genomic_DNA"/>
</dbReference>
<comment type="caution">
    <text evidence="2">The sequence shown here is derived from an EMBL/GenBank/DDBJ whole genome shotgun (WGS) entry which is preliminary data.</text>
</comment>
<reference evidence="2 3" key="1">
    <citation type="submission" date="2024-04" db="EMBL/GenBank/DDBJ databases">
        <title>whole genome sequencing of Lutimonas vermicola strain IMCC1616.</title>
        <authorList>
            <person name="Bae S.S."/>
        </authorList>
    </citation>
    <scope>NUCLEOTIDE SEQUENCE [LARGE SCALE GENOMIC DNA]</scope>
    <source>
        <strain evidence="2 3">IMCC1616</strain>
    </source>
</reference>
<feature type="domain" description="Transcription regulator PadR N-terminal" evidence="1">
    <location>
        <begin position="14"/>
        <end position="81"/>
    </location>
</feature>
<dbReference type="PANTHER" id="PTHR43252">
    <property type="entry name" value="TRANSCRIPTIONAL REGULATOR YQJI"/>
    <property type="match status" value="1"/>
</dbReference>
<dbReference type="Gene3D" id="1.10.10.10">
    <property type="entry name" value="Winged helix-like DNA-binding domain superfamily/Winged helix DNA-binding domain"/>
    <property type="match status" value="1"/>
</dbReference>
<keyword evidence="3" id="KW-1185">Reference proteome</keyword>
<proteinExistence type="predicted"/>